<evidence type="ECO:0000313" key="1">
    <source>
        <dbReference type="EMBL" id="KAK7344921.1"/>
    </source>
</evidence>
<reference evidence="1 2" key="1">
    <citation type="submission" date="2024-01" db="EMBL/GenBank/DDBJ databases">
        <title>The genomes of 5 underutilized Papilionoideae crops provide insights into root nodulation and disease resistanc.</title>
        <authorList>
            <person name="Jiang F."/>
        </authorList>
    </citation>
    <scope>NUCLEOTIDE SEQUENCE [LARGE SCALE GENOMIC DNA]</scope>
    <source>
        <strain evidence="1">LVBAO_FW01</strain>
        <tissue evidence="1">Leaves</tissue>
    </source>
</reference>
<dbReference type="EMBL" id="JAYMYQ010000003">
    <property type="protein sequence ID" value="KAK7344921.1"/>
    <property type="molecule type" value="Genomic_DNA"/>
</dbReference>
<dbReference type="AlphaFoldDB" id="A0AAN9M006"/>
<comment type="caution">
    <text evidence="1">The sequence shown here is derived from an EMBL/GenBank/DDBJ whole genome shotgun (WGS) entry which is preliminary data.</text>
</comment>
<gene>
    <name evidence="1" type="ORF">VNO77_15163</name>
</gene>
<name>A0AAN9M006_CANGL</name>
<proteinExistence type="predicted"/>
<sequence>MEETLPFHHMVLEPDPQRVHGSRGEGGGLVRYWDRFGTVHISRTSLSSLLARIVILAISLVIAHKQSDMIQG</sequence>
<keyword evidence="2" id="KW-1185">Reference proteome</keyword>
<accession>A0AAN9M006</accession>
<evidence type="ECO:0000313" key="2">
    <source>
        <dbReference type="Proteomes" id="UP001367508"/>
    </source>
</evidence>
<dbReference type="Proteomes" id="UP001367508">
    <property type="component" value="Unassembled WGS sequence"/>
</dbReference>
<protein>
    <submittedName>
        <fullName evidence="1">Uncharacterized protein</fullName>
    </submittedName>
</protein>
<organism evidence="1 2">
    <name type="scientific">Canavalia gladiata</name>
    <name type="common">Sword bean</name>
    <name type="synonym">Dolichos gladiatus</name>
    <dbReference type="NCBI Taxonomy" id="3824"/>
    <lineage>
        <taxon>Eukaryota</taxon>
        <taxon>Viridiplantae</taxon>
        <taxon>Streptophyta</taxon>
        <taxon>Embryophyta</taxon>
        <taxon>Tracheophyta</taxon>
        <taxon>Spermatophyta</taxon>
        <taxon>Magnoliopsida</taxon>
        <taxon>eudicotyledons</taxon>
        <taxon>Gunneridae</taxon>
        <taxon>Pentapetalae</taxon>
        <taxon>rosids</taxon>
        <taxon>fabids</taxon>
        <taxon>Fabales</taxon>
        <taxon>Fabaceae</taxon>
        <taxon>Papilionoideae</taxon>
        <taxon>50 kb inversion clade</taxon>
        <taxon>NPAAA clade</taxon>
        <taxon>indigoferoid/millettioid clade</taxon>
        <taxon>Phaseoleae</taxon>
        <taxon>Canavalia</taxon>
    </lineage>
</organism>